<reference evidence="4 5" key="1">
    <citation type="journal article" date="2019" name="ISME J.">
        <title>Genome analyses of uncultured TG2/ZB3 bacteria in 'Margulisbacteria' specifically attached to ectosymbiotic spirochetes of protists in the termite gut.</title>
        <authorList>
            <person name="Utami Y.D."/>
            <person name="Kuwahara H."/>
            <person name="Igai K."/>
            <person name="Murakami T."/>
            <person name="Sugaya K."/>
            <person name="Morikawa T."/>
            <person name="Nagura Y."/>
            <person name="Yuki M."/>
            <person name="Deevong P."/>
            <person name="Inoue T."/>
            <person name="Kihara K."/>
            <person name="Lo N."/>
            <person name="Yamada A."/>
            <person name="Ohkuma M."/>
            <person name="Hongoh Y."/>
        </authorList>
    </citation>
    <scope>NUCLEOTIDE SEQUENCE [LARGE SCALE GENOMIC DNA]</scope>
    <source>
        <strain evidence="4">NkOx7-02</strain>
    </source>
</reference>
<dbReference type="EMBL" id="BGZO01000066">
    <property type="protein sequence ID" value="GBR76927.1"/>
    <property type="molecule type" value="Genomic_DNA"/>
</dbReference>
<dbReference type="GO" id="GO:0003841">
    <property type="term" value="F:1-acylglycerol-3-phosphate O-acyltransferase activity"/>
    <property type="evidence" value="ECO:0007669"/>
    <property type="project" value="TreeGrafter"/>
</dbReference>
<dbReference type="SMART" id="SM00563">
    <property type="entry name" value="PlsC"/>
    <property type="match status" value="1"/>
</dbReference>
<dbReference type="SUPFAM" id="SSF69593">
    <property type="entry name" value="Glycerol-3-phosphate (1)-acyltransferase"/>
    <property type="match status" value="1"/>
</dbReference>
<name>A0A388TI97_9BACT</name>
<protein>
    <submittedName>
        <fullName evidence="4">Lysophospholipid acyltransferases</fullName>
    </submittedName>
</protein>
<organism evidence="4 5">
    <name type="scientific">Candidatus Termititenax persephonae</name>
    <dbReference type="NCBI Taxonomy" id="2218525"/>
    <lineage>
        <taxon>Bacteria</taxon>
        <taxon>Bacillati</taxon>
        <taxon>Candidatus Margulisiibacteriota</taxon>
        <taxon>Candidatus Termititenacia</taxon>
        <taxon>Candidatus Termititenacales</taxon>
        <taxon>Candidatus Termititenacaceae</taxon>
        <taxon>Candidatus Termititenax</taxon>
    </lineage>
</organism>
<keyword evidence="2 4" id="KW-0012">Acyltransferase</keyword>
<evidence type="ECO:0000259" key="3">
    <source>
        <dbReference type="SMART" id="SM00563"/>
    </source>
</evidence>
<evidence type="ECO:0000256" key="2">
    <source>
        <dbReference type="ARBA" id="ARBA00023315"/>
    </source>
</evidence>
<feature type="domain" description="Phospholipid/glycerol acyltransferase" evidence="3">
    <location>
        <begin position="67"/>
        <end position="180"/>
    </location>
</feature>
<proteinExistence type="predicted"/>
<dbReference type="PANTHER" id="PTHR10434">
    <property type="entry name" value="1-ACYL-SN-GLYCEROL-3-PHOSPHATE ACYLTRANSFERASE"/>
    <property type="match status" value="1"/>
</dbReference>
<comment type="caution">
    <text evidence="4">The sequence shown here is derived from an EMBL/GenBank/DDBJ whole genome shotgun (WGS) entry which is preliminary data.</text>
</comment>
<evidence type="ECO:0000313" key="5">
    <source>
        <dbReference type="Proteomes" id="UP000275925"/>
    </source>
</evidence>
<dbReference type="Proteomes" id="UP000275925">
    <property type="component" value="Unassembled WGS sequence"/>
</dbReference>
<keyword evidence="5" id="KW-1185">Reference proteome</keyword>
<gene>
    <name evidence="4" type="ORF">NO2_1399</name>
</gene>
<dbReference type="Pfam" id="PF01553">
    <property type="entry name" value="Acyltransferase"/>
    <property type="match status" value="1"/>
</dbReference>
<dbReference type="InterPro" id="IPR002123">
    <property type="entry name" value="Plipid/glycerol_acylTrfase"/>
</dbReference>
<keyword evidence="1" id="KW-0808">Transferase</keyword>
<dbReference type="AlphaFoldDB" id="A0A388TI97"/>
<evidence type="ECO:0000313" key="4">
    <source>
        <dbReference type="EMBL" id="GBR76927.1"/>
    </source>
</evidence>
<evidence type="ECO:0000256" key="1">
    <source>
        <dbReference type="ARBA" id="ARBA00022679"/>
    </source>
</evidence>
<dbReference type="CDD" id="cd07989">
    <property type="entry name" value="LPLAT_AGPAT-like"/>
    <property type="match status" value="1"/>
</dbReference>
<sequence length="228" mass="26122">MIEVLAASPSLSGGGIQQSIFTGKITTRTYNFYNPFIELGLWLIKIYSKVFWRLQVKHGEKLEINNDLIVANHQSYLDILWLLCILPYAKRRNICIAGKRELWPLKLFFPGIHIIYVDRSGNYIPSLKAAADMLRLGKSLIVFPEGTRSYDGKIGQFKNGVAYLAKNLHKKILPISIKGAYEIFPRKNWLPKLLTTQRSSLDVHDKIDPDQFATLEDLNSRMRDLVQS</sequence>
<dbReference type="GO" id="GO:0006654">
    <property type="term" value="P:phosphatidic acid biosynthetic process"/>
    <property type="evidence" value="ECO:0007669"/>
    <property type="project" value="TreeGrafter"/>
</dbReference>
<dbReference type="PANTHER" id="PTHR10434:SF11">
    <property type="entry name" value="1-ACYL-SN-GLYCEROL-3-PHOSPHATE ACYLTRANSFERASE"/>
    <property type="match status" value="1"/>
</dbReference>
<accession>A0A388TI97</accession>